<dbReference type="Gene3D" id="2.70.98.40">
    <property type="entry name" value="Glycoside hydrolase, family 65, N-terminal domain"/>
    <property type="match status" value="1"/>
</dbReference>
<dbReference type="InterPro" id="IPR037018">
    <property type="entry name" value="GH65_N"/>
</dbReference>
<feature type="domain" description="Glycoside hydrolase family 65 central catalytic" evidence="6">
    <location>
        <begin position="297"/>
        <end position="673"/>
    </location>
</feature>
<dbReference type="InterPro" id="IPR005195">
    <property type="entry name" value="Glyco_hydro_65_M"/>
</dbReference>
<evidence type="ECO:0000256" key="3">
    <source>
        <dbReference type="ARBA" id="ARBA00022679"/>
    </source>
</evidence>
<dbReference type="Gene3D" id="1.50.10.10">
    <property type="match status" value="1"/>
</dbReference>
<sequence>MTANKWIIEDTKFEVNNVKETIFTLANGKIGVRGTHEELFEAETPGTYVAGIFDKSEAQVKELVNLPYFWGLRIYIGNEFLNPLECEILDYKRHLNMKEAAIYRYLKVKDKKGRITIIRGIKFLSFKKRNLALAKYEITPENYDEKIYIEHFIDGTTKNSKKNPAEKVKHYKLKNTKVSNDYIYTEAHTRESHYKVSIISFLDCRGNKISKDLDDSITQTVEIFPKKGEKFSVTVYTSIISNREIENLFTENLKELNKAKDMGFEKLFDEHKKELERLWKIANIDIEGDEKADKALRFNIFVLLSMGNPDDEKVSIAAKGLHGEGYKGHVFWDTEIYMLPFYIYVYPKAARAMLMYRYHTLQAAINNARKNGYKGAQYPWESADTGEEETPKWGEDYYGNKVRIWTGDIEYHITADVAVAIVEYLKATNDWDFFLNYGFEILLETARFWSSRVEFNSKKERYEINNVIGPDEFHEHVNNNFYTNFLAKWNILKAIEYTNFVKNNYPKEYEKTIKKVGLTEKEIKHWKEVANKLYIPWDKKSHLIEQFEGYFNLEDKKITEFDEKNMPVWPKGVDLSNLNNYQLIKQPDVIMAMFVLPQEFDDITKKVNYEYYEQRTMHKSSLSPSIYAILGLTIGNHEKAYQHFMRTALVDLENNQGNTEHGIHAASAGGTWQAAIFGFGGMRIENDTLSFHPWLPKHWKSMSYKIIFKENIYNVFITNQNVKITKIPYLK</sequence>
<dbReference type="InterPro" id="IPR008928">
    <property type="entry name" value="6-hairpin_glycosidase_sf"/>
</dbReference>
<dbReference type="SUPFAM" id="SSF48208">
    <property type="entry name" value="Six-hairpin glycosidases"/>
    <property type="match status" value="1"/>
</dbReference>
<dbReference type="PIRSF" id="PIRSF036289">
    <property type="entry name" value="Glycosyl_hydrolase_malt_phosph"/>
    <property type="match status" value="1"/>
</dbReference>
<proteinExistence type="inferred from homology"/>
<dbReference type="GO" id="GO:0016757">
    <property type="term" value="F:glycosyltransferase activity"/>
    <property type="evidence" value="ECO:0007669"/>
    <property type="project" value="UniProtKB-KW"/>
</dbReference>
<dbReference type="STRING" id="1123380.SAMN02745199_1266"/>
<dbReference type="InterPro" id="IPR012341">
    <property type="entry name" value="6hp_glycosidase-like_sf"/>
</dbReference>
<keyword evidence="3" id="KW-0808">Transferase</keyword>
<dbReference type="InterPro" id="IPR017045">
    <property type="entry name" value="Malt_Pase/Glycosyl_Hdrlase"/>
</dbReference>
<reference evidence="10" key="1">
    <citation type="submission" date="2016-11" db="EMBL/GenBank/DDBJ databases">
        <authorList>
            <person name="Varghese N."/>
            <person name="Submissions S."/>
        </authorList>
    </citation>
    <scope>NUCLEOTIDE SEQUENCE [LARGE SCALE GENOMIC DNA]</scope>
    <source>
        <strain evidence="10">DSM 15807</strain>
    </source>
</reference>
<accession>A0A1M5TB77</accession>
<dbReference type="EMBL" id="FQXN01000004">
    <property type="protein sequence ID" value="SHH47951.1"/>
    <property type="molecule type" value="Genomic_DNA"/>
</dbReference>
<evidence type="ECO:0000256" key="5">
    <source>
        <dbReference type="PIRSR" id="PIRSR036289-51"/>
    </source>
</evidence>
<dbReference type="Pfam" id="PF03633">
    <property type="entry name" value="Glyco_hydro_65C"/>
    <property type="match status" value="1"/>
</dbReference>
<evidence type="ECO:0000259" key="8">
    <source>
        <dbReference type="Pfam" id="PF03636"/>
    </source>
</evidence>
<evidence type="ECO:0000256" key="2">
    <source>
        <dbReference type="ARBA" id="ARBA00022676"/>
    </source>
</evidence>
<comment type="similarity">
    <text evidence="1">Belongs to the glycosyl hydrolase 65 family.</text>
</comment>
<feature type="active site" description="Proton donor" evidence="4">
    <location>
        <position position="472"/>
    </location>
</feature>
<organism evidence="9 10">
    <name type="scientific">Thermosipho atlanticus DSM 15807</name>
    <dbReference type="NCBI Taxonomy" id="1123380"/>
    <lineage>
        <taxon>Bacteria</taxon>
        <taxon>Thermotogati</taxon>
        <taxon>Thermotogota</taxon>
        <taxon>Thermotogae</taxon>
        <taxon>Thermotogales</taxon>
        <taxon>Fervidobacteriaceae</taxon>
        <taxon>Thermosipho</taxon>
    </lineage>
</organism>
<dbReference type="GO" id="GO:0004553">
    <property type="term" value="F:hydrolase activity, hydrolyzing O-glycosyl compounds"/>
    <property type="evidence" value="ECO:0007669"/>
    <property type="project" value="TreeGrafter"/>
</dbReference>
<evidence type="ECO:0000256" key="1">
    <source>
        <dbReference type="ARBA" id="ARBA00006768"/>
    </source>
</evidence>
<evidence type="ECO:0000313" key="9">
    <source>
        <dbReference type="EMBL" id="SHH47951.1"/>
    </source>
</evidence>
<dbReference type="RefSeq" id="WP_200773540.1">
    <property type="nucleotide sequence ID" value="NZ_FQXN01000004.1"/>
</dbReference>
<dbReference type="InterPro" id="IPR011013">
    <property type="entry name" value="Gal_mutarotase_sf_dom"/>
</dbReference>
<protein>
    <submittedName>
        <fullName evidence="9">Kojibiose phosphorylase</fullName>
    </submittedName>
</protein>
<dbReference type="PANTHER" id="PTHR11051">
    <property type="entry name" value="GLYCOSYL HYDROLASE-RELATED"/>
    <property type="match status" value="1"/>
</dbReference>
<feature type="binding site" evidence="5">
    <location>
        <begin position="585"/>
        <end position="586"/>
    </location>
    <ligand>
        <name>substrate</name>
    </ligand>
</feature>
<feature type="binding site" evidence="5">
    <location>
        <begin position="332"/>
        <end position="333"/>
    </location>
    <ligand>
        <name>substrate</name>
    </ligand>
</feature>
<dbReference type="Proteomes" id="UP000242592">
    <property type="component" value="Unassembled WGS sequence"/>
</dbReference>
<evidence type="ECO:0000259" key="7">
    <source>
        <dbReference type="Pfam" id="PF03633"/>
    </source>
</evidence>
<feature type="domain" description="Glycoside hydrolase family 65 C-terminal" evidence="7">
    <location>
        <begin position="682"/>
        <end position="726"/>
    </location>
</feature>
<dbReference type="AlphaFoldDB" id="A0A1M5TB77"/>
<dbReference type="GO" id="GO:0005975">
    <property type="term" value="P:carbohydrate metabolic process"/>
    <property type="evidence" value="ECO:0007669"/>
    <property type="project" value="InterPro"/>
</dbReference>
<dbReference type="Pfam" id="PF03636">
    <property type="entry name" value="Glyco_hydro_65N"/>
    <property type="match status" value="1"/>
</dbReference>
<feature type="domain" description="Glycoside hydrolase family 65 N-terminal" evidence="8">
    <location>
        <begin position="14"/>
        <end position="243"/>
    </location>
</feature>
<evidence type="ECO:0000313" key="10">
    <source>
        <dbReference type="Proteomes" id="UP000242592"/>
    </source>
</evidence>
<dbReference type="GO" id="GO:0030246">
    <property type="term" value="F:carbohydrate binding"/>
    <property type="evidence" value="ECO:0007669"/>
    <property type="project" value="InterPro"/>
</dbReference>
<keyword evidence="2" id="KW-0328">Glycosyltransferase</keyword>
<name>A0A1M5TB77_9BACT</name>
<dbReference type="InterPro" id="IPR005194">
    <property type="entry name" value="Glyco_hydro_65_C"/>
</dbReference>
<dbReference type="InterPro" id="IPR005196">
    <property type="entry name" value="Glyco_hydro_65_N"/>
</dbReference>
<dbReference type="PANTHER" id="PTHR11051:SF8">
    <property type="entry name" value="PROTEIN-GLUCOSYLGALACTOSYLHYDROXYLYSINE GLUCOSIDASE"/>
    <property type="match status" value="1"/>
</dbReference>
<evidence type="ECO:0000259" key="6">
    <source>
        <dbReference type="Pfam" id="PF03632"/>
    </source>
</evidence>
<gene>
    <name evidence="9" type="ORF">SAMN02745199_1266</name>
</gene>
<dbReference type="Pfam" id="PF03632">
    <property type="entry name" value="Glyco_hydro_65m"/>
    <property type="match status" value="1"/>
</dbReference>
<evidence type="ECO:0000256" key="4">
    <source>
        <dbReference type="PIRSR" id="PIRSR036289-50"/>
    </source>
</evidence>
<dbReference type="SUPFAM" id="SSF74650">
    <property type="entry name" value="Galactose mutarotase-like"/>
    <property type="match status" value="1"/>
</dbReference>
<keyword evidence="10" id="KW-1185">Reference proteome</keyword>
<dbReference type="Gene3D" id="2.60.420.10">
    <property type="entry name" value="Maltose phosphorylase, domain 3"/>
    <property type="match status" value="1"/>
</dbReference>